<evidence type="ECO:0000256" key="2">
    <source>
        <dbReference type="SAM" id="SignalP"/>
    </source>
</evidence>
<feature type="signal peptide" evidence="2">
    <location>
        <begin position="1"/>
        <end position="24"/>
    </location>
</feature>
<gene>
    <name evidence="3" type="ORF">DU000_11295</name>
</gene>
<dbReference type="Gene3D" id="3.40.190.10">
    <property type="entry name" value="Periplasmic binding protein-like II"/>
    <property type="match status" value="1"/>
</dbReference>
<comment type="caution">
    <text evidence="3">The sequence shown here is derived from an EMBL/GenBank/DDBJ whole genome shotgun (WGS) entry which is preliminary data.</text>
</comment>
<dbReference type="PANTHER" id="PTHR42928:SF5">
    <property type="entry name" value="BLR1237 PROTEIN"/>
    <property type="match status" value="1"/>
</dbReference>
<dbReference type="RefSeq" id="WP_114403521.1">
    <property type="nucleotide sequence ID" value="NZ_QPGB01000006.1"/>
</dbReference>
<dbReference type="InterPro" id="IPR042100">
    <property type="entry name" value="Bug_dom1"/>
</dbReference>
<dbReference type="PIRSF" id="PIRSF017082">
    <property type="entry name" value="YflP"/>
    <property type="match status" value="1"/>
</dbReference>
<feature type="chain" id="PRO_5017026995" evidence="2">
    <location>
        <begin position="25"/>
        <end position="326"/>
    </location>
</feature>
<reference evidence="3 4" key="1">
    <citation type="journal article" date="2018" name="Int. J. Syst. Evol. Microbiol.">
        <title>Parvibium lacunae gen. nov., sp. nov., a new member of the family Alcaligenaceae isolated from a freshwater pond.</title>
        <authorList>
            <person name="Chen W.M."/>
            <person name="Xie P.B."/>
            <person name="Hsu M.Y."/>
            <person name="Sheu S.Y."/>
        </authorList>
    </citation>
    <scope>NUCLEOTIDE SEQUENCE [LARGE SCALE GENOMIC DNA]</scope>
    <source>
        <strain evidence="3 4">KMB9</strain>
    </source>
</reference>
<dbReference type="OrthoDB" id="8678477at2"/>
<dbReference type="SUPFAM" id="SSF53850">
    <property type="entry name" value="Periplasmic binding protein-like II"/>
    <property type="match status" value="1"/>
</dbReference>
<dbReference type="Pfam" id="PF03401">
    <property type="entry name" value="TctC"/>
    <property type="match status" value="1"/>
</dbReference>
<accession>A0A368KYQ1</accession>
<comment type="similarity">
    <text evidence="1">Belongs to the UPF0065 (bug) family.</text>
</comment>
<keyword evidence="4" id="KW-1185">Reference proteome</keyword>
<dbReference type="InterPro" id="IPR005064">
    <property type="entry name" value="BUG"/>
</dbReference>
<dbReference type="Gene3D" id="3.40.190.150">
    <property type="entry name" value="Bordetella uptake gene, domain 1"/>
    <property type="match status" value="1"/>
</dbReference>
<proteinExistence type="inferred from homology"/>
<name>A0A368KYQ1_9BURK</name>
<evidence type="ECO:0000313" key="4">
    <source>
        <dbReference type="Proteomes" id="UP000252357"/>
    </source>
</evidence>
<sequence length="326" mass="34548">MSQRRITKFGIATLLSLGALSASAAYPEKPIVITVPFAAGGPTDTVARQLAQAMQKSLKQTIIIENVGGAGGTLGVAKIARAPADGYSLALTHIGMSTAPSLYRTLPFKPLEDFEYVGRIVDVPMVFITRPGLPVKDFKELVSWAKAQPKESVTLGNAGIGSASHLCGLLLQSTIEVDMNTVPYKGTGPAIADVMGDRIDLMCDQSTNTTSHIQAAKVKAIAVAGNKRISSIPNVPSAADAGYRNFDISVWHGLYAPKNTPKAVLDVLGNSLREAVKDPDFVRRMQELGANVSAGDEVTADGLRKHLAAEINKWAPLIKKAGQYAD</sequence>
<evidence type="ECO:0000313" key="3">
    <source>
        <dbReference type="EMBL" id="RCS56545.1"/>
    </source>
</evidence>
<protein>
    <submittedName>
        <fullName evidence="3">Tripartite tricarboxylate transporter substrate binding protein BugD</fullName>
    </submittedName>
</protein>
<evidence type="ECO:0000256" key="1">
    <source>
        <dbReference type="ARBA" id="ARBA00006987"/>
    </source>
</evidence>
<dbReference type="EMBL" id="QPGB01000006">
    <property type="protein sequence ID" value="RCS56545.1"/>
    <property type="molecule type" value="Genomic_DNA"/>
</dbReference>
<organism evidence="3 4">
    <name type="scientific">Parvibium lacunae</name>
    <dbReference type="NCBI Taxonomy" id="1888893"/>
    <lineage>
        <taxon>Bacteria</taxon>
        <taxon>Pseudomonadati</taxon>
        <taxon>Pseudomonadota</taxon>
        <taxon>Betaproteobacteria</taxon>
        <taxon>Burkholderiales</taxon>
        <taxon>Alcaligenaceae</taxon>
        <taxon>Parvibium</taxon>
    </lineage>
</organism>
<keyword evidence="2" id="KW-0732">Signal</keyword>
<dbReference type="AlphaFoldDB" id="A0A368KYQ1"/>
<dbReference type="Proteomes" id="UP000252357">
    <property type="component" value="Unassembled WGS sequence"/>
</dbReference>
<dbReference type="PANTHER" id="PTHR42928">
    <property type="entry name" value="TRICARBOXYLATE-BINDING PROTEIN"/>
    <property type="match status" value="1"/>
</dbReference>